<dbReference type="InterPro" id="IPR025714">
    <property type="entry name" value="Methyltranfer_dom"/>
</dbReference>
<gene>
    <name evidence="6" type="ORF">NSK_000937</name>
</gene>
<dbReference type="Pfam" id="PF01793">
    <property type="entry name" value="Glyco_transf_15"/>
    <property type="match status" value="1"/>
</dbReference>
<dbReference type="OrthoDB" id="184258at2759"/>
<evidence type="ECO:0000256" key="2">
    <source>
        <dbReference type="ARBA" id="ARBA00022679"/>
    </source>
</evidence>
<evidence type="ECO:0000256" key="4">
    <source>
        <dbReference type="SAM" id="Phobius"/>
    </source>
</evidence>
<sequence>MDRAGIYATSRARRWHYLLPGLFGCLLLGISLTPTPFYQRGVGSSDRGVGIKKSTDDFWLRAKLTQPSREALVSHTGKVAEKDDSSSLLQYLAEARKEGQLSASAFGEVERLLQQREQQYKPTQKDATLSHPSWPLSGGSSGEKRRDVALQDKIYWKGRERREAELAKLHHNYSAIKPFDGWGPIYIWDWFNPDYVCSSMERVGRVGDGGKWMCDLATLRARAVEAHRPCIVYAFGINDDTSFEEELVNRTGCQVFAFDPTVKDLPASAANVTPALQFYKQALGPRDGPSRNFLMERNLLSIMKELGHTYVDVLKVDVEGAEWASFAPVFGAGPLPVGQLLIELHYKDVATTFDFFTNLEGAGFRAFSRETNYHPCVTGKMPVAIEYSFVHPDTYPTGDPTPASKAMLARQPNYEPKNGVIYMLTQQARVHTHLLGMLEGLDKHFNAAPGRAYPVLIFHDDFTPEDEALVRASTTSNVSFHRVSFQIPAFLDKERIPERTECSKHSSTLGYRHMCRFLGLQVQHLLQDFEWHWRLDDDSVFLAPIGYDPFRMMAENGKRYGFNRILHDNADCVVGLWDVAKEFARSRGLSPTFLDNWDAGVTFYNNFEISHRSIWTDPVVQDFMDHIDALGGIYYVRWGDAPIRSLAVAMVVPETEVHFFSDVGYAHLPYHRHEPRALPSPLEGALWHLDGANEYIRGVEEDQQVKKARTMVRRRQHGVVVIFSTRERFDYLKRCLASFEKHFNQHHGYHVWVWSHGLSYDQRLELRALSSAPVRIDLLDQPLNLTAPTSATEAARTPCGPRDAHSSRLLGWEVSRVIAKRYFWQWRLADDAVFTEDLVEDPVLRMARNKATYGVAAVRPVPLSAGACVGRLVEEATRGLGLEGEAAAEVRDMVESVYFDPSFEVSHQSVWTDSKWNALIEVLETSGLAVDGDGKSPTSFLGNMDDAFLRSLGVALHLQGGTGAFHIFDDLHPVDLSASLLPWSETPSHPTQESHIRVGEHRVTVSQDSRSLTALFRPRHLGFLDAELGPPVPIPRHVSFPDATSSGEPDTDLDIAWILGKTRIGHLNNTKPEAAFELDDAVAMLSAAEGDADFFWRHTGSQRAPNAIFNDGTLGTHQALVPTAGLAVVPEDHPDELRLVVLCQIRNVSGNVYEGQRTQLGSAIAVVSNAHQRPELWEYDMRRIPGSHTWSGWHTALTLVDGSSVSRRPSTDYVYILGERAANITTQDSSYIKREHLVGKLPVSSLLAMSMEAMEFFVGRAPGDTSRETNGSKGEWASFAEHFLPANGQVEAGMPSVEALFPSADGKATALAAESVGMGYLPGPNLWFVGDIVPPDQGRRGLGKRLVLKTAQAVTGPWEDHSVVELPLDYSRRQYVCPSLYVLPSYSRDRAWEAAIGLACSIKGHGVRPVIGGRSTSTVQVGPTMVNVFRLGFQALSETEVDAMPTR</sequence>
<keyword evidence="4" id="KW-1133">Transmembrane helix</keyword>
<dbReference type="Gene3D" id="3.90.550.10">
    <property type="entry name" value="Spore Coat Polysaccharide Biosynthesis Protein SpsA, Chain A"/>
    <property type="match status" value="2"/>
</dbReference>
<dbReference type="InterPro" id="IPR002685">
    <property type="entry name" value="Glyco_trans_15"/>
</dbReference>
<evidence type="ECO:0000313" key="6">
    <source>
        <dbReference type="EMBL" id="TFJ87586.1"/>
    </source>
</evidence>
<evidence type="ECO:0000313" key="7">
    <source>
        <dbReference type="Proteomes" id="UP000355283"/>
    </source>
</evidence>
<keyword evidence="2" id="KW-0808">Transferase</keyword>
<comment type="caution">
    <text evidence="6">The sequence shown here is derived from an EMBL/GenBank/DDBJ whole genome shotgun (WGS) entry which is preliminary data.</text>
</comment>
<dbReference type="EMBL" id="SDOX01000005">
    <property type="protein sequence ID" value="TFJ87586.1"/>
    <property type="molecule type" value="Genomic_DNA"/>
</dbReference>
<dbReference type="GO" id="GO:0000032">
    <property type="term" value="P:cell wall mannoprotein biosynthetic process"/>
    <property type="evidence" value="ECO:0007669"/>
    <property type="project" value="TreeGrafter"/>
</dbReference>
<evidence type="ECO:0000259" key="5">
    <source>
        <dbReference type="Pfam" id="PF13383"/>
    </source>
</evidence>
<dbReference type="GO" id="GO:0016020">
    <property type="term" value="C:membrane"/>
    <property type="evidence" value="ECO:0007669"/>
    <property type="project" value="InterPro"/>
</dbReference>
<comment type="similarity">
    <text evidence="1">Belongs to the glycosyltransferase 15 family.</text>
</comment>
<proteinExistence type="inferred from homology"/>
<dbReference type="PANTHER" id="PTHR31121:SF6">
    <property type="entry name" value="ALPHA-1,2 MANNOSYLTRANSFERASE KTR1"/>
    <property type="match status" value="1"/>
</dbReference>
<keyword evidence="4" id="KW-0472">Membrane</keyword>
<protein>
    <recommendedName>
        <fullName evidence="5">Methyltransferase domain-containing protein</fullName>
    </recommendedName>
</protein>
<dbReference type="SUPFAM" id="SSF53448">
    <property type="entry name" value="Nucleotide-diphospho-sugar transferases"/>
    <property type="match status" value="2"/>
</dbReference>
<accession>A0A4D9D8D8</accession>
<feature type="domain" description="Methyltransferase" evidence="5">
    <location>
        <begin position="178"/>
        <end position="374"/>
    </location>
</feature>
<dbReference type="Pfam" id="PF13383">
    <property type="entry name" value="Methyltransf_22"/>
    <property type="match status" value="1"/>
</dbReference>
<feature type="region of interest" description="Disordered" evidence="3">
    <location>
        <begin position="120"/>
        <end position="145"/>
    </location>
</feature>
<feature type="compositionally biased region" description="Polar residues" evidence="3">
    <location>
        <begin position="120"/>
        <end position="131"/>
    </location>
</feature>
<dbReference type="GO" id="GO:0005794">
    <property type="term" value="C:Golgi apparatus"/>
    <property type="evidence" value="ECO:0007669"/>
    <property type="project" value="TreeGrafter"/>
</dbReference>
<dbReference type="PANTHER" id="PTHR31121">
    <property type="entry name" value="ALPHA-1,2 MANNOSYLTRANSFERASE KTR1"/>
    <property type="match status" value="1"/>
</dbReference>
<feature type="transmembrane region" description="Helical" evidence="4">
    <location>
        <begin position="17"/>
        <end position="38"/>
    </location>
</feature>
<dbReference type="InterPro" id="IPR029044">
    <property type="entry name" value="Nucleotide-diphossugar_trans"/>
</dbReference>
<dbReference type="GO" id="GO:0000026">
    <property type="term" value="F:alpha-1,2-mannosyltransferase activity"/>
    <property type="evidence" value="ECO:0007669"/>
    <property type="project" value="TreeGrafter"/>
</dbReference>
<organism evidence="6 7">
    <name type="scientific">Nannochloropsis salina CCMP1776</name>
    <dbReference type="NCBI Taxonomy" id="1027361"/>
    <lineage>
        <taxon>Eukaryota</taxon>
        <taxon>Sar</taxon>
        <taxon>Stramenopiles</taxon>
        <taxon>Ochrophyta</taxon>
        <taxon>Eustigmatophyceae</taxon>
        <taxon>Eustigmatales</taxon>
        <taxon>Monodopsidaceae</taxon>
        <taxon>Microchloropsis</taxon>
        <taxon>Microchloropsis salina</taxon>
    </lineage>
</organism>
<dbReference type="GO" id="GO:0006487">
    <property type="term" value="P:protein N-linked glycosylation"/>
    <property type="evidence" value="ECO:0007669"/>
    <property type="project" value="TreeGrafter"/>
</dbReference>
<keyword evidence="4" id="KW-0812">Transmembrane</keyword>
<dbReference type="Proteomes" id="UP000355283">
    <property type="component" value="Unassembled WGS sequence"/>
</dbReference>
<name>A0A4D9D8D8_9STRA</name>
<evidence type="ECO:0000256" key="3">
    <source>
        <dbReference type="SAM" id="MobiDB-lite"/>
    </source>
</evidence>
<evidence type="ECO:0000256" key="1">
    <source>
        <dbReference type="ARBA" id="ARBA00007677"/>
    </source>
</evidence>
<reference evidence="6 7" key="1">
    <citation type="submission" date="2019-01" db="EMBL/GenBank/DDBJ databases">
        <title>Nuclear Genome Assembly of the Microalgal Biofuel strain Nannochloropsis salina CCMP1776.</title>
        <authorList>
            <person name="Hovde B."/>
        </authorList>
    </citation>
    <scope>NUCLEOTIDE SEQUENCE [LARGE SCALE GENOMIC DNA]</scope>
    <source>
        <strain evidence="6 7">CCMP1776</strain>
    </source>
</reference>
<dbReference type="PROSITE" id="PS51257">
    <property type="entry name" value="PROKAR_LIPOPROTEIN"/>
    <property type="match status" value="1"/>
</dbReference>
<keyword evidence="7" id="KW-1185">Reference proteome</keyword>